<name>A0A974Y782_9THEO</name>
<evidence type="ECO:0000313" key="3">
    <source>
        <dbReference type="Proteomes" id="UP000671913"/>
    </source>
</evidence>
<dbReference type="Proteomes" id="UP000671913">
    <property type="component" value="Chromosome"/>
</dbReference>
<organism evidence="2 3">
    <name type="scientific">Aceticella autotrophica</name>
    <dbReference type="NCBI Taxonomy" id="2755338"/>
    <lineage>
        <taxon>Bacteria</taxon>
        <taxon>Bacillati</taxon>
        <taxon>Bacillota</taxon>
        <taxon>Clostridia</taxon>
        <taxon>Thermoanaerobacterales</taxon>
        <taxon>Thermoanaerobacteraceae</taxon>
        <taxon>Aceticella</taxon>
    </lineage>
</organism>
<feature type="transmembrane region" description="Helical" evidence="1">
    <location>
        <begin position="36"/>
        <end position="57"/>
    </location>
</feature>
<dbReference type="KEGG" id="aaut:ACETAC_06215"/>
<dbReference type="NCBIfam" id="TIGR02896">
    <property type="entry name" value="spore_III_AF"/>
    <property type="match status" value="1"/>
</dbReference>
<keyword evidence="1" id="KW-0472">Membrane</keyword>
<feature type="transmembrane region" description="Helical" evidence="1">
    <location>
        <begin position="6"/>
        <end position="24"/>
    </location>
</feature>
<reference evidence="2" key="1">
    <citation type="submission" date="2020-08" db="EMBL/GenBank/DDBJ databases">
        <title>Genomic insights into the carbon and energy metabolism of the first obligate autotrophic acetogenic bacterium Aceticella autotrophica gen. nov., sp. nov.</title>
        <authorList>
            <person name="Toshchakov S.V."/>
            <person name="Elcheninov A.G."/>
            <person name="Kublanov I.V."/>
            <person name="Frolov E.N."/>
            <person name="Lebedinsky A.V."/>
        </authorList>
    </citation>
    <scope>NUCLEOTIDE SEQUENCE</scope>
    <source>
        <strain evidence="2">3443-3Ac</strain>
    </source>
</reference>
<gene>
    <name evidence="2" type="primary">spoIIIAF</name>
    <name evidence="2" type="ORF">ACETAC_06215</name>
</gene>
<evidence type="ECO:0000313" key="2">
    <source>
        <dbReference type="EMBL" id="QSZ26513.1"/>
    </source>
</evidence>
<protein>
    <submittedName>
        <fullName evidence="2">Stage III sporulation protein AF</fullName>
    </submittedName>
</protein>
<proteinExistence type="predicted"/>
<keyword evidence="1" id="KW-0812">Transmembrane</keyword>
<dbReference type="AlphaFoldDB" id="A0A974Y782"/>
<dbReference type="Pfam" id="PF09581">
    <property type="entry name" value="Spore_III_AF"/>
    <property type="match status" value="1"/>
</dbReference>
<accession>A0A974Y782</accession>
<keyword evidence="1" id="KW-1133">Transmembrane helix</keyword>
<dbReference type="InterPro" id="IPR014245">
    <property type="entry name" value="Spore_III_AF"/>
</dbReference>
<sequence>MRDMELVKNWIIQIAYISILSVIFEFMIPSSNLKRYVKVVIGLIIMITIINPVLNFLKGGFNINNAVISSSYNLESFDVNTASKEANKQRDILIGKEFKKRLCEQIKSRISSKINASNIDINLDIIDDINDKNFGKINNLYIKLTNPTGKKGDDDKKIENVSVKITNSSNEKIDLNDIKNDISTFYNVPLKNITIKEN</sequence>
<dbReference type="EMBL" id="CP060096">
    <property type="protein sequence ID" value="QSZ26513.1"/>
    <property type="molecule type" value="Genomic_DNA"/>
</dbReference>
<keyword evidence="3" id="KW-1185">Reference proteome</keyword>
<evidence type="ECO:0000256" key="1">
    <source>
        <dbReference type="SAM" id="Phobius"/>
    </source>
</evidence>